<dbReference type="PROSITE" id="PS51257">
    <property type="entry name" value="PROKAR_LIPOPROTEIN"/>
    <property type="match status" value="1"/>
</dbReference>
<evidence type="ECO:0000313" key="2">
    <source>
        <dbReference type="Proteomes" id="UP000037600"/>
    </source>
</evidence>
<name>A0A0J8H016_9ALTE</name>
<sequence length="154" mass="16441">MKLVNELTKSGLSVMTILLLSGCNASISIEDETDNPEPPIISPPTPEPVVVNYNPKPPAKSLNTTDLASLTITNLQLQDDSSGNLLLSWDESNAHSYRILFTANTGEFNTLVTSNNQASLTAASRLSGGQLFIESFDEFGNSVFSAPIQVGAIQ</sequence>
<evidence type="ECO:0008006" key="3">
    <source>
        <dbReference type="Google" id="ProtNLM"/>
    </source>
</evidence>
<dbReference type="EMBL" id="LAZL01000002">
    <property type="protein sequence ID" value="KMT66824.1"/>
    <property type="molecule type" value="Genomic_DNA"/>
</dbReference>
<dbReference type="Proteomes" id="UP000037600">
    <property type="component" value="Unassembled WGS sequence"/>
</dbReference>
<reference evidence="1 2" key="1">
    <citation type="submission" date="2015-04" db="EMBL/GenBank/DDBJ databases">
        <title>Draft Genome Sequence of the Novel Agar-Digesting Marine Bacterium Q1.</title>
        <authorList>
            <person name="Li Y."/>
            <person name="Li D."/>
            <person name="Chen G."/>
            <person name="Du Z."/>
        </authorList>
    </citation>
    <scope>NUCLEOTIDE SEQUENCE [LARGE SCALE GENOMIC DNA]</scope>
    <source>
        <strain evidence="1 2">Q1</strain>
    </source>
</reference>
<keyword evidence="2" id="KW-1185">Reference proteome</keyword>
<organism evidence="1 2">
    <name type="scientific">Catenovulum maritimum</name>
    <dbReference type="NCBI Taxonomy" id="1513271"/>
    <lineage>
        <taxon>Bacteria</taxon>
        <taxon>Pseudomonadati</taxon>
        <taxon>Pseudomonadota</taxon>
        <taxon>Gammaproteobacteria</taxon>
        <taxon>Alteromonadales</taxon>
        <taxon>Alteromonadaceae</taxon>
        <taxon>Catenovulum</taxon>
    </lineage>
</organism>
<dbReference type="AlphaFoldDB" id="A0A0J8H016"/>
<gene>
    <name evidence="1" type="ORF">XM47_01535</name>
</gene>
<dbReference type="RefSeq" id="WP_048688592.1">
    <property type="nucleotide sequence ID" value="NZ_KQ130482.1"/>
</dbReference>
<proteinExistence type="predicted"/>
<evidence type="ECO:0000313" key="1">
    <source>
        <dbReference type="EMBL" id="KMT66824.1"/>
    </source>
</evidence>
<comment type="caution">
    <text evidence="1">The sequence shown here is derived from an EMBL/GenBank/DDBJ whole genome shotgun (WGS) entry which is preliminary data.</text>
</comment>
<accession>A0A0J8H016</accession>
<protein>
    <recommendedName>
        <fullName evidence="3">Fibronectin type-III domain-containing protein</fullName>
    </recommendedName>
</protein>